<keyword evidence="2" id="KW-1185">Reference proteome</keyword>
<proteinExistence type="predicted"/>
<sequence length="57" mass="6573">MASEANHEGGIIFDDDNIQDEAVNLHLCLIGRFLTDKSIRTNIMKEHLANLWMPHRQ</sequence>
<feature type="non-terminal residue" evidence="1">
    <location>
        <position position="57"/>
    </location>
</feature>
<organism evidence="1 2">
    <name type="scientific">Trifolium medium</name>
    <dbReference type="NCBI Taxonomy" id="97028"/>
    <lineage>
        <taxon>Eukaryota</taxon>
        <taxon>Viridiplantae</taxon>
        <taxon>Streptophyta</taxon>
        <taxon>Embryophyta</taxon>
        <taxon>Tracheophyta</taxon>
        <taxon>Spermatophyta</taxon>
        <taxon>Magnoliopsida</taxon>
        <taxon>eudicotyledons</taxon>
        <taxon>Gunneridae</taxon>
        <taxon>Pentapetalae</taxon>
        <taxon>rosids</taxon>
        <taxon>fabids</taxon>
        <taxon>Fabales</taxon>
        <taxon>Fabaceae</taxon>
        <taxon>Papilionoideae</taxon>
        <taxon>50 kb inversion clade</taxon>
        <taxon>NPAAA clade</taxon>
        <taxon>Hologalegina</taxon>
        <taxon>IRL clade</taxon>
        <taxon>Trifolieae</taxon>
        <taxon>Trifolium</taxon>
    </lineage>
</organism>
<reference evidence="1 2" key="1">
    <citation type="journal article" date="2018" name="Front. Plant Sci.">
        <title>Red Clover (Trifolium pratense) and Zigzag Clover (T. medium) - A Picture of Genomic Similarities and Differences.</title>
        <authorList>
            <person name="Dluhosova J."/>
            <person name="Istvanek J."/>
            <person name="Nedelnik J."/>
            <person name="Repkova J."/>
        </authorList>
    </citation>
    <scope>NUCLEOTIDE SEQUENCE [LARGE SCALE GENOMIC DNA]</scope>
    <source>
        <strain evidence="2">cv. 10/8</strain>
        <tissue evidence="1">Leaf</tissue>
    </source>
</reference>
<protein>
    <submittedName>
        <fullName evidence="1">Uncharacterized protein</fullName>
    </submittedName>
</protein>
<dbReference type="AlphaFoldDB" id="A0A392PYM7"/>
<dbReference type="EMBL" id="LXQA010102644">
    <property type="protein sequence ID" value="MCI16827.1"/>
    <property type="molecule type" value="Genomic_DNA"/>
</dbReference>
<evidence type="ECO:0000313" key="1">
    <source>
        <dbReference type="EMBL" id="MCI16827.1"/>
    </source>
</evidence>
<evidence type="ECO:0000313" key="2">
    <source>
        <dbReference type="Proteomes" id="UP000265520"/>
    </source>
</evidence>
<comment type="caution">
    <text evidence="1">The sequence shown here is derived from an EMBL/GenBank/DDBJ whole genome shotgun (WGS) entry which is preliminary data.</text>
</comment>
<name>A0A392PYM7_9FABA</name>
<dbReference type="Proteomes" id="UP000265520">
    <property type="component" value="Unassembled WGS sequence"/>
</dbReference>
<accession>A0A392PYM7</accession>